<feature type="compositionally biased region" description="Basic and acidic residues" evidence="1">
    <location>
        <begin position="84"/>
        <end position="95"/>
    </location>
</feature>
<keyword evidence="3" id="KW-1185">Reference proteome</keyword>
<evidence type="ECO:0000256" key="1">
    <source>
        <dbReference type="SAM" id="MobiDB-lite"/>
    </source>
</evidence>
<protein>
    <submittedName>
        <fullName evidence="2">Uncharacterized protein</fullName>
    </submittedName>
</protein>
<dbReference type="PANTHER" id="PTHR40515:SF1">
    <property type="entry name" value="CILIA- AND FLAGELLA-ASSOCIATED PROTEIN 157"/>
    <property type="match status" value="1"/>
</dbReference>
<dbReference type="Proteomes" id="UP000708148">
    <property type="component" value="Unassembled WGS sequence"/>
</dbReference>
<feature type="compositionally biased region" description="Basic and acidic residues" evidence="1">
    <location>
        <begin position="125"/>
        <end position="136"/>
    </location>
</feature>
<proteinExistence type="predicted"/>
<feature type="region of interest" description="Disordered" evidence="1">
    <location>
        <begin position="41"/>
        <end position="95"/>
    </location>
</feature>
<gene>
    <name evidence="2" type="ORF">OSTQU699_LOCUS7541</name>
</gene>
<evidence type="ECO:0000313" key="2">
    <source>
        <dbReference type="EMBL" id="CAD7702184.1"/>
    </source>
</evidence>
<dbReference type="AlphaFoldDB" id="A0A8S1J7I8"/>
<name>A0A8S1J7I8_9CHLO</name>
<organism evidence="2 3">
    <name type="scientific">Ostreobium quekettii</name>
    <dbReference type="NCBI Taxonomy" id="121088"/>
    <lineage>
        <taxon>Eukaryota</taxon>
        <taxon>Viridiplantae</taxon>
        <taxon>Chlorophyta</taxon>
        <taxon>core chlorophytes</taxon>
        <taxon>Ulvophyceae</taxon>
        <taxon>TCBD clade</taxon>
        <taxon>Bryopsidales</taxon>
        <taxon>Ostreobineae</taxon>
        <taxon>Ostreobiaceae</taxon>
        <taxon>Ostreobium</taxon>
    </lineage>
</organism>
<accession>A0A8S1J7I8</accession>
<dbReference type="EMBL" id="CAJHUC010001733">
    <property type="protein sequence ID" value="CAD7702184.1"/>
    <property type="molecule type" value="Genomic_DNA"/>
</dbReference>
<feature type="region of interest" description="Disordered" evidence="1">
    <location>
        <begin position="115"/>
        <end position="158"/>
    </location>
</feature>
<reference evidence="2" key="1">
    <citation type="submission" date="2020-12" db="EMBL/GenBank/DDBJ databases">
        <authorList>
            <person name="Iha C."/>
        </authorList>
    </citation>
    <scope>NUCLEOTIDE SEQUENCE</scope>
</reference>
<dbReference type="PANTHER" id="PTHR40515">
    <property type="entry name" value="CILIA- AND FLAGELLA-ASSOCIATED PROTEIN 157"/>
    <property type="match status" value="1"/>
</dbReference>
<sequence length="177" mass="19610">MSELKQKTELQTIMRQCVEDVRIRREKLEEIALKKNLRPSSARTATIGPGREGLGTSASARRRPHSARPALGCRRPLKGPMHSSLEEDRHLSEEERNQVVEALLQREEVLKVVAQSAFPSPDSKQQCDQRRADSAGRLKLGASRQRDGVAQNGAHRDSLRALKIGQDAIASAFLSGK</sequence>
<evidence type="ECO:0000313" key="3">
    <source>
        <dbReference type="Proteomes" id="UP000708148"/>
    </source>
</evidence>
<comment type="caution">
    <text evidence="2">The sequence shown here is derived from an EMBL/GenBank/DDBJ whole genome shotgun (WGS) entry which is preliminary data.</text>
</comment>